<protein>
    <submittedName>
        <fullName evidence="1">Uncharacterized protein</fullName>
    </submittedName>
</protein>
<dbReference type="EMBL" id="FN869859">
    <property type="protein sequence ID" value="CCC80715.1"/>
    <property type="molecule type" value="Genomic_DNA"/>
</dbReference>
<dbReference type="eggNOG" id="arCOG06057">
    <property type="taxonomic scope" value="Archaea"/>
</dbReference>
<dbReference type="HOGENOM" id="CLU_1375570_0_0_2"/>
<dbReference type="PaxDb" id="768679-TTX_0036"/>
<dbReference type="KEGG" id="ttn:TTX_0036"/>
<keyword evidence="2" id="KW-1185">Reference proteome</keyword>
<evidence type="ECO:0000313" key="1">
    <source>
        <dbReference type="EMBL" id="CCC80715.1"/>
    </source>
</evidence>
<organism evidence="1 2">
    <name type="scientific">Thermoproteus tenax (strain ATCC 35583 / DSM 2078 / JCM 9277 / NBRC 100435 / Kra 1)</name>
    <dbReference type="NCBI Taxonomy" id="768679"/>
    <lineage>
        <taxon>Archaea</taxon>
        <taxon>Thermoproteota</taxon>
        <taxon>Thermoprotei</taxon>
        <taxon>Thermoproteales</taxon>
        <taxon>Thermoproteaceae</taxon>
        <taxon>Thermoproteus</taxon>
    </lineage>
</organism>
<dbReference type="AlphaFoldDB" id="G4RQ78"/>
<sequence length="199" mass="21802">MWAIYSSSYLYWFIYGGEFDVPAVLGKLVGLGYEVARAGYREGYVYLDPLPGGYAGRRVYEEGDVYLLANMQRGALGVAADKYQLVMRGAADVSRAIMELAMPEPPRAEFHASLGATLDYCRAEQVKLADVELQKSGMILTAGEPQGGDGIYISVNPMGGRRYMVYAIIGGRWGYVAEHAKRVNDLLSAVLSYISCPSK</sequence>
<dbReference type="GeneID" id="11263043"/>
<name>G4RQ78_THETK</name>
<gene>
    <name evidence="1" type="ordered locus">TTX_0036</name>
</gene>
<proteinExistence type="predicted"/>
<dbReference type="RefSeq" id="WP_014125973.1">
    <property type="nucleotide sequence ID" value="NC_016070.1"/>
</dbReference>
<reference evidence="1 2" key="1">
    <citation type="journal article" date="2011" name="PLoS ONE">
        <title>The complete genome sequence of Thermoproteus tenax: a physiologically versatile member of the Crenarchaeota.</title>
        <authorList>
            <person name="Siebers B."/>
            <person name="Zaparty M."/>
            <person name="Raddatz G."/>
            <person name="Tjaden B."/>
            <person name="Albers S.V."/>
            <person name="Bell S.D."/>
            <person name="Blombach F."/>
            <person name="Kletzin A."/>
            <person name="Kyrpides N."/>
            <person name="Lanz C."/>
            <person name="Plagens A."/>
            <person name="Rampp M."/>
            <person name="Rosinus A."/>
            <person name="von Jan M."/>
            <person name="Makarova K.S."/>
            <person name="Klenk H.P."/>
            <person name="Schuster S.C."/>
            <person name="Hensel R."/>
        </authorList>
    </citation>
    <scope>NUCLEOTIDE SEQUENCE [LARGE SCALE GENOMIC DNA]</scope>
    <source>
        <strain evidence="2">ATCC 35583 / DSM 2078 / JCM 9277 / NBRC 100435 / Kra 1</strain>
    </source>
</reference>
<accession>G4RQ78</accession>
<dbReference type="OrthoDB" id="28209at2157"/>
<dbReference type="Proteomes" id="UP000002654">
    <property type="component" value="Chromosome"/>
</dbReference>
<evidence type="ECO:0000313" key="2">
    <source>
        <dbReference type="Proteomes" id="UP000002654"/>
    </source>
</evidence>
<dbReference type="PATRIC" id="fig|768679.9.peg.39"/>
<dbReference type="STRING" id="768679.TTX_0036"/>